<dbReference type="InterPro" id="IPR050415">
    <property type="entry name" value="MRET"/>
</dbReference>
<dbReference type="InterPro" id="IPR039261">
    <property type="entry name" value="FNR_nucleotide-bd"/>
</dbReference>
<keyword evidence="2" id="KW-0001">2Fe-2S</keyword>
<comment type="caution">
    <text evidence="5">The sequence shown here is derived from an EMBL/GenBank/DDBJ whole genome shotgun (WGS) entry which is preliminary data.</text>
</comment>
<dbReference type="InterPro" id="IPR017927">
    <property type="entry name" value="FAD-bd_FR_type"/>
</dbReference>
<evidence type="ECO:0000259" key="4">
    <source>
        <dbReference type="PROSITE" id="PS51384"/>
    </source>
</evidence>
<dbReference type="PROSITE" id="PS51384">
    <property type="entry name" value="FAD_FR"/>
    <property type="match status" value="1"/>
</dbReference>
<keyword evidence="3" id="KW-0411">Iron-sulfur</keyword>
<dbReference type="PRINTS" id="PR00406">
    <property type="entry name" value="CYTB5RDTASE"/>
</dbReference>
<dbReference type="InterPro" id="IPR001433">
    <property type="entry name" value="OxRdtase_FAD/NAD-bd"/>
</dbReference>
<sequence length="242" mass="25937">MSGGVSAWLHARLERAEQVNDHARILFLRVPGWPGNLPGQHLDLRLTAEDGYQAARSYSLASYGEGDLVEIAVDELPDGEVSPYLVEDMMIGDELEVRGPLGAYFVWTAAQTEPVQLIAGGSGIVPLVSIARAHAADASAAPMKLLYSVRSPIEAFYADELAALMDSRFALDWVYTRTTPAGWSRPAARLDAATAAASVISPADDPLVYICGPTGFVEATTRLLQASGFNDARIKTERFGGT</sequence>
<keyword evidence="2" id="KW-0479">Metal-binding</keyword>
<dbReference type="Proteomes" id="UP000526083">
    <property type="component" value="Unassembled WGS sequence"/>
</dbReference>
<dbReference type="Pfam" id="PF00175">
    <property type="entry name" value="NAD_binding_1"/>
    <property type="match status" value="1"/>
</dbReference>
<organism evidence="5 6">
    <name type="scientific">Microbacterium halimionae</name>
    <dbReference type="NCBI Taxonomy" id="1526413"/>
    <lineage>
        <taxon>Bacteria</taxon>
        <taxon>Bacillati</taxon>
        <taxon>Actinomycetota</taxon>
        <taxon>Actinomycetes</taxon>
        <taxon>Micrococcales</taxon>
        <taxon>Microbacteriaceae</taxon>
        <taxon>Microbacterium</taxon>
    </lineage>
</organism>
<dbReference type="SUPFAM" id="SSF52343">
    <property type="entry name" value="Ferredoxin reductase-like, C-terminal NADP-linked domain"/>
    <property type="match status" value="1"/>
</dbReference>
<dbReference type="PANTHER" id="PTHR47354">
    <property type="entry name" value="NADH OXIDOREDUCTASE HCR"/>
    <property type="match status" value="1"/>
</dbReference>
<evidence type="ECO:0000313" key="6">
    <source>
        <dbReference type="Proteomes" id="UP000526083"/>
    </source>
</evidence>
<evidence type="ECO:0000313" key="5">
    <source>
        <dbReference type="EMBL" id="MBA8817257.1"/>
    </source>
</evidence>
<dbReference type="Gene3D" id="3.40.50.80">
    <property type="entry name" value="Nucleotide-binding domain of ferredoxin-NADP reductase (FNR) module"/>
    <property type="match status" value="1"/>
</dbReference>
<keyword evidence="6" id="KW-1185">Reference proteome</keyword>
<feature type="domain" description="FAD-binding FR-type" evidence="4">
    <location>
        <begin position="6"/>
        <end position="107"/>
    </location>
</feature>
<evidence type="ECO:0000256" key="3">
    <source>
        <dbReference type="ARBA" id="ARBA00023014"/>
    </source>
</evidence>
<dbReference type="RefSeq" id="WP_310734889.1">
    <property type="nucleotide sequence ID" value="NZ_JAAOZB010000001.1"/>
</dbReference>
<evidence type="ECO:0000256" key="1">
    <source>
        <dbReference type="ARBA" id="ARBA00001974"/>
    </source>
</evidence>
<dbReference type="InterPro" id="IPR008333">
    <property type="entry name" value="Cbr1-like_FAD-bd_dom"/>
</dbReference>
<accession>A0A7W3PMS5</accession>
<proteinExistence type="predicted"/>
<dbReference type="SUPFAM" id="SSF63380">
    <property type="entry name" value="Riboflavin synthase domain-like"/>
    <property type="match status" value="1"/>
</dbReference>
<evidence type="ECO:0000256" key="2">
    <source>
        <dbReference type="ARBA" id="ARBA00022714"/>
    </source>
</evidence>
<dbReference type="Gene3D" id="2.40.30.10">
    <property type="entry name" value="Translation factors"/>
    <property type="match status" value="1"/>
</dbReference>
<keyword evidence="2" id="KW-0408">Iron</keyword>
<gene>
    <name evidence="5" type="ORF">FHX48_002355</name>
</gene>
<comment type="cofactor">
    <cofactor evidence="1">
        <name>FAD</name>
        <dbReference type="ChEBI" id="CHEBI:57692"/>
    </cofactor>
</comment>
<dbReference type="EMBL" id="JACGWY010000005">
    <property type="protein sequence ID" value="MBA8817257.1"/>
    <property type="molecule type" value="Genomic_DNA"/>
</dbReference>
<reference evidence="5 6" key="1">
    <citation type="submission" date="2020-07" db="EMBL/GenBank/DDBJ databases">
        <title>Sequencing the genomes of 1000 actinobacteria strains.</title>
        <authorList>
            <person name="Klenk H.-P."/>
        </authorList>
    </citation>
    <scope>NUCLEOTIDE SEQUENCE [LARGE SCALE GENOMIC DNA]</scope>
    <source>
        <strain evidence="5 6">DSM 27576</strain>
    </source>
</reference>
<name>A0A7W3PMS5_9MICO</name>
<protein>
    <submittedName>
        <fullName evidence="5">Ferredoxin-NADP reductase</fullName>
    </submittedName>
</protein>
<dbReference type="GO" id="GO:0016491">
    <property type="term" value="F:oxidoreductase activity"/>
    <property type="evidence" value="ECO:0007669"/>
    <property type="project" value="InterPro"/>
</dbReference>
<dbReference type="GO" id="GO:0051537">
    <property type="term" value="F:2 iron, 2 sulfur cluster binding"/>
    <property type="evidence" value="ECO:0007669"/>
    <property type="project" value="UniProtKB-KW"/>
</dbReference>
<dbReference type="InterPro" id="IPR017938">
    <property type="entry name" value="Riboflavin_synthase-like_b-brl"/>
</dbReference>
<dbReference type="PANTHER" id="PTHR47354:SF5">
    <property type="entry name" value="PROTEIN RFBI"/>
    <property type="match status" value="1"/>
</dbReference>
<dbReference type="Pfam" id="PF00970">
    <property type="entry name" value="FAD_binding_6"/>
    <property type="match status" value="1"/>
</dbReference>
<dbReference type="AlphaFoldDB" id="A0A7W3PMS5"/>